<comment type="subcellular location">
    <subcellularLocation>
        <location evidence="1 8">Nucleus</location>
        <location evidence="1 8">Nucleolus</location>
    </subcellularLocation>
</comment>
<dbReference type="GO" id="GO:0005730">
    <property type="term" value="C:nucleolus"/>
    <property type="evidence" value="ECO:0007669"/>
    <property type="project" value="UniProtKB-SubCell"/>
</dbReference>
<evidence type="ECO:0000259" key="11">
    <source>
        <dbReference type="Pfam" id="PF07780"/>
    </source>
</evidence>
<feature type="region of interest" description="Disordered" evidence="9">
    <location>
        <begin position="335"/>
        <end position="389"/>
    </location>
</feature>
<dbReference type="InterPro" id="IPR024576">
    <property type="entry name" value="rRNA_MeTfrase_Spb1_DUF3381"/>
</dbReference>
<dbReference type="InterPro" id="IPR015507">
    <property type="entry name" value="rRNA-MeTfrase_E"/>
</dbReference>
<feature type="compositionally biased region" description="Acidic residues" evidence="9">
    <location>
        <begin position="343"/>
        <end position="360"/>
    </location>
</feature>
<feature type="compositionally biased region" description="Basic and acidic residues" evidence="9">
    <location>
        <begin position="363"/>
        <end position="389"/>
    </location>
</feature>
<name>A0A6A6BC79_9PEZI</name>
<gene>
    <name evidence="13" type="ORF">K452DRAFT_273117</name>
</gene>
<keyword evidence="4 8" id="KW-0489">Methyltransferase</keyword>
<feature type="binding site" evidence="8">
    <location>
        <position position="56"/>
    </location>
    <ligand>
        <name>S-adenosyl-L-methionine</name>
        <dbReference type="ChEBI" id="CHEBI:59789"/>
    </ligand>
</feature>
<feature type="compositionally biased region" description="Acidic residues" evidence="9">
    <location>
        <begin position="448"/>
        <end position="462"/>
    </location>
</feature>
<keyword evidence="7 8" id="KW-0539">Nucleus</keyword>
<feature type="domain" description="DUF3381" evidence="12">
    <location>
        <begin position="234"/>
        <end position="392"/>
    </location>
</feature>
<keyword evidence="14" id="KW-1185">Reference proteome</keyword>
<dbReference type="Pfam" id="PF01728">
    <property type="entry name" value="FtsJ"/>
    <property type="match status" value="1"/>
</dbReference>
<dbReference type="Pfam" id="PF11861">
    <property type="entry name" value="DUF3381"/>
    <property type="match status" value="1"/>
</dbReference>
<evidence type="ECO:0000256" key="6">
    <source>
        <dbReference type="ARBA" id="ARBA00022691"/>
    </source>
</evidence>
<feature type="region of interest" description="Disordered" evidence="9">
    <location>
        <begin position="563"/>
        <end position="650"/>
    </location>
</feature>
<dbReference type="HAMAP" id="MF_01547">
    <property type="entry name" value="RNA_methyltr_E"/>
    <property type="match status" value="1"/>
</dbReference>
<dbReference type="InterPro" id="IPR029063">
    <property type="entry name" value="SAM-dependent_MTases_sf"/>
</dbReference>
<evidence type="ECO:0000256" key="5">
    <source>
        <dbReference type="ARBA" id="ARBA00022679"/>
    </source>
</evidence>
<evidence type="ECO:0000259" key="12">
    <source>
        <dbReference type="Pfam" id="PF11861"/>
    </source>
</evidence>
<dbReference type="FunFam" id="3.40.50.150:FF:000004">
    <property type="entry name" value="AdoMet-dependent rRNA methyltransferase SPB1"/>
    <property type="match status" value="1"/>
</dbReference>
<dbReference type="Pfam" id="PF07780">
    <property type="entry name" value="Spb1_C"/>
    <property type="match status" value="1"/>
</dbReference>
<feature type="binding site" evidence="8">
    <location>
        <position position="117"/>
    </location>
    <ligand>
        <name>S-adenosyl-L-methionine</name>
        <dbReference type="ChEBI" id="CHEBI:59789"/>
    </ligand>
</feature>
<reference evidence="13" key="1">
    <citation type="journal article" date="2020" name="Stud. Mycol.">
        <title>101 Dothideomycetes genomes: a test case for predicting lifestyles and emergence of pathogens.</title>
        <authorList>
            <person name="Haridas S."/>
            <person name="Albert R."/>
            <person name="Binder M."/>
            <person name="Bloem J."/>
            <person name="Labutti K."/>
            <person name="Salamov A."/>
            <person name="Andreopoulos B."/>
            <person name="Baker S."/>
            <person name="Barry K."/>
            <person name="Bills G."/>
            <person name="Bluhm B."/>
            <person name="Cannon C."/>
            <person name="Castanera R."/>
            <person name="Culley D."/>
            <person name="Daum C."/>
            <person name="Ezra D."/>
            <person name="Gonzalez J."/>
            <person name="Henrissat B."/>
            <person name="Kuo A."/>
            <person name="Liang C."/>
            <person name="Lipzen A."/>
            <person name="Lutzoni F."/>
            <person name="Magnuson J."/>
            <person name="Mondo S."/>
            <person name="Nolan M."/>
            <person name="Ohm R."/>
            <person name="Pangilinan J."/>
            <person name="Park H.-J."/>
            <person name="Ramirez L."/>
            <person name="Alfaro M."/>
            <person name="Sun H."/>
            <person name="Tritt A."/>
            <person name="Yoshinaga Y."/>
            <person name="Zwiers L.-H."/>
            <person name="Turgeon B."/>
            <person name="Goodwin S."/>
            <person name="Spatafora J."/>
            <person name="Crous P."/>
            <person name="Grigoriev I."/>
        </authorList>
    </citation>
    <scope>NUCLEOTIDE SEQUENCE</scope>
    <source>
        <strain evidence="13">CBS 121167</strain>
    </source>
</reference>
<feature type="compositionally biased region" description="Basic and acidic residues" evidence="9">
    <location>
        <begin position="593"/>
        <end position="605"/>
    </location>
</feature>
<feature type="compositionally biased region" description="Basic and acidic residues" evidence="9">
    <location>
        <begin position="625"/>
        <end position="650"/>
    </location>
</feature>
<feature type="compositionally biased region" description="Acidic residues" evidence="9">
    <location>
        <begin position="508"/>
        <end position="529"/>
    </location>
</feature>
<dbReference type="RefSeq" id="XP_033396240.1">
    <property type="nucleotide sequence ID" value="XM_033539128.1"/>
</dbReference>
<evidence type="ECO:0000313" key="13">
    <source>
        <dbReference type="EMBL" id="KAF2140527.1"/>
    </source>
</evidence>
<sequence>MAIQKKHGKGRLDKWYKLAKEKGYRARAAFKLIQLNKKYNFLEKSKVLIDLCAAPGSWCQVAAEVMPPNSLIVGVDLAPIKPIPRCITFQSDITTDKCRATLRQHLKTWKADTVLHDGAPNVGTAWVQDAFTQAELVLQSLRLATDFLREGGNFVTKIFRSKDYNSLLWVFNQLFTKVEATKPPSSRNVSAEIFVVCRGYKAPKRLDPKFLDARFVFAELAAPTPNNEAKVFNPEVKKRKREGYEEGDWTQFHEAPVSEFIQTADPIAMLGSLNKLSFEQKPNGDIAQSTIDKLPETTQEVRDCCADLKVLGRADFKRLLRWRLRVREIFGFSSKQKKAKEAEQDEEVAEIEPMDEEMQIQEEMQKLKEQEDSKKKKERRKENERKQKEIVRMQMHMTTPMEIGMEQQGPNGEDAMFALKTVDKAGALNKIAKGKMHTIVEQKPKEGYEEEDEDSDPEEDALERELDGMYESYQERKSAADAKYRAKKARKEHEDGEWEGFSDKEAESSDEDEVMEDQDSDLSSDEDEDSPKSLVTDLAKDGKTADGLTKRAAMFFDQDIFKGIDGLDGDADEDSGIDMDGSSAPSPEPNAALKKEKGAKAEKKQQAKVSTADNEDEWSSEDEKDNNKFEAVKRDESQWDHDDVPMKDGRPDIDIITAEAMTLAQQLATGKKTKGELLDDSFHRYSHRDTDGLPEWFLDDENKHSKLQRPITAAAAAAIKEKQRALNARPIKKVQEAKARKKFKAAQRLEKLKKKSALLADEEGMTEKEKAQSIAKLMSKAAKKKPKKKVAVVVARGGNRGISGRPKGTKGKYKMVDARLKKDVRADKRLAKKKK</sequence>
<dbReference type="Gene3D" id="3.40.50.150">
    <property type="entry name" value="Vaccinia Virus protein VP39"/>
    <property type="match status" value="1"/>
</dbReference>
<feature type="binding site" evidence="8">
    <location>
        <position position="92"/>
    </location>
    <ligand>
        <name>S-adenosyl-L-methionine</name>
        <dbReference type="ChEBI" id="CHEBI:59789"/>
    </ligand>
</feature>
<dbReference type="AlphaFoldDB" id="A0A6A6BC79"/>
<dbReference type="PANTHER" id="PTHR10920:SF13">
    <property type="entry name" value="PRE-RRNA 2'-O-RIBOSE RNA METHYLTRANSFERASE FTSJ3"/>
    <property type="match status" value="1"/>
</dbReference>
<organism evidence="13 14">
    <name type="scientific">Aplosporella prunicola CBS 121167</name>
    <dbReference type="NCBI Taxonomy" id="1176127"/>
    <lineage>
        <taxon>Eukaryota</taxon>
        <taxon>Fungi</taxon>
        <taxon>Dikarya</taxon>
        <taxon>Ascomycota</taxon>
        <taxon>Pezizomycotina</taxon>
        <taxon>Dothideomycetes</taxon>
        <taxon>Dothideomycetes incertae sedis</taxon>
        <taxon>Botryosphaeriales</taxon>
        <taxon>Aplosporellaceae</taxon>
        <taxon>Aplosporella</taxon>
    </lineage>
</organism>
<feature type="region of interest" description="Disordered" evidence="9">
    <location>
        <begin position="432"/>
        <end position="549"/>
    </location>
</feature>
<feature type="compositionally biased region" description="Acidic residues" evidence="9">
    <location>
        <begin position="613"/>
        <end position="624"/>
    </location>
</feature>
<evidence type="ECO:0000256" key="1">
    <source>
        <dbReference type="ARBA" id="ARBA00004604"/>
    </source>
</evidence>
<evidence type="ECO:0000256" key="7">
    <source>
        <dbReference type="ARBA" id="ARBA00023242"/>
    </source>
</evidence>
<dbReference type="GeneID" id="54296624"/>
<dbReference type="HAMAP" id="MF_03163">
    <property type="entry name" value="RNA_methyltr_E_SPB1"/>
    <property type="match status" value="1"/>
</dbReference>
<keyword evidence="5 8" id="KW-0808">Transferase</keyword>
<proteinExistence type="inferred from homology"/>
<accession>A0A6A6BC79</accession>
<evidence type="ECO:0000313" key="14">
    <source>
        <dbReference type="Proteomes" id="UP000799438"/>
    </source>
</evidence>
<keyword evidence="3 8" id="KW-0698">rRNA processing</keyword>
<evidence type="ECO:0000256" key="4">
    <source>
        <dbReference type="ARBA" id="ARBA00022603"/>
    </source>
</evidence>
<dbReference type="Proteomes" id="UP000799438">
    <property type="component" value="Unassembled WGS sequence"/>
</dbReference>
<evidence type="ECO:0000256" key="8">
    <source>
        <dbReference type="HAMAP-Rule" id="MF_03163"/>
    </source>
</evidence>
<dbReference type="InterPro" id="IPR012920">
    <property type="entry name" value="rRNA_MeTfrase_SPB1-like_C"/>
</dbReference>
<evidence type="ECO:0000256" key="9">
    <source>
        <dbReference type="SAM" id="MobiDB-lite"/>
    </source>
</evidence>
<feature type="binding site" evidence="8">
    <location>
        <position position="58"/>
    </location>
    <ligand>
        <name>S-adenosyl-L-methionine</name>
        <dbReference type="ChEBI" id="CHEBI:59789"/>
    </ligand>
</feature>
<dbReference type="OrthoDB" id="1287559at2759"/>
<feature type="binding site" evidence="8">
    <location>
        <position position="76"/>
    </location>
    <ligand>
        <name>S-adenosyl-L-methionine</name>
        <dbReference type="ChEBI" id="CHEBI:59789"/>
    </ligand>
</feature>
<dbReference type="PANTHER" id="PTHR10920">
    <property type="entry name" value="RIBOSOMAL RNA METHYLTRANSFERASE"/>
    <property type="match status" value="1"/>
</dbReference>
<evidence type="ECO:0000259" key="10">
    <source>
        <dbReference type="Pfam" id="PF01728"/>
    </source>
</evidence>
<protein>
    <submittedName>
        <fullName evidence="13">Uncharacterized protein</fullName>
    </submittedName>
</protein>
<keyword evidence="2 8" id="KW-0690">Ribosome biogenesis</keyword>
<dbReference type="GO" id="GO:0016435">
    <property type="term" value="F:rRNA (guanine) methyltransferase activity"/>
    <property type="evidence" value="ECO:0007669"/>
    <property type="project" value="TreeGrafter"/>
</dbReference>
<dbReference type="GO" id="GO:0000463">
    <property type="term" value="P:maturation of LSU-rRNA from tricistronic rRNA transcript (SSU-rRNA, 5.8S rRNA, LSU-rRNA)"/>
    <property type="evidence" value="ECO:0007669"/>
    <property type="project" value="TreeGrafter"/>
</dbReference>
<comment type="similarity">
    <text evidence="8">Belongs to the class I-like SAM-binding methyltransferase superfamily. RNA methyltransferase RlmE family. SPB1 subfamily.</text>
</comment>
<feature type="compositionally biased region" description="Basic and acidic residues" evidence="9">
    <location>
        <begin position="463"/>
        <end position="484"/>
    </location>
</feature>
<dbReference type="GO" id="GO:0000466">
    <property type="term" value="P:maturation of 5.8S rRNA from tricistronic rRNA transcript (SSU-rRNA, 5.8S rRNA, LSU-rRNA)"/>
    <property type="evidence" value="ECO:0007669"/>
    <property type="project" value="TreeGrafter"/>
</dbReference>
<feature type="active site" description="Proton acceptor" evidence="8">
    <location>
        <position position="157"/>
    </location>
</feature>
<dbReference type="InterPro" id="IPR028589">
    <property type="entry name" value="SPB1-like"/>
</dbReference>
<feature type="compositionally biased region" description="Acidic residues" evidence="9">
    <location>
        <begin position="567"/>
        <end position="577"/>
    </location>
</feature>
<dbReference type="InterPro" id="IPR050082">
    <property type="entry name" value="RNA_methyltr_RlmE"/>
</dbReference>
<feature type="domain" description="Ribosomal RNA methyltransferase SPB1-like C-terminal" evidence="11">
    <location>
        <begin position="623"/>
        <end position="832"/>
    </location>
</feature>
<dbReference type="SUPFAM" id="SSF53335">
    <property type="entry name" value="S-adenosyl-L-methionine-dependent methyltransferases"/>
    <property type="match status" value="1"/>
</dbReference>
<dbReference type="InterPro" id="IPR002877">
    <property type="entry name" value="RNA_MeTrfase_FtsJ_dom"/>
</dbReference>
<feature type="compositionally biased region" description="Basic and acidic residues" evidence="9">
    <location>
        <begin position="438"/>
        <end position="447"/>
    </location>
</feature>
<feature type="domain" description="Ribosomal RNA methyltransferase FtsJ" evidence="10">
    <location>
        <begin position="24"/>
        <end position="200"/>
    </location>
</feature>
<evidence type="ECO:0000256" key="3">
    <source>
        <dbReference type="ARBA" id="ARBA00022552"/>
    </source>
</evidence>
<dbReference type="EMBL" id="ML995489">
    <property type="protein sequence ID" value="KAF2140527.1"/>
    <property type="molecule type" value="Genomic_DNA"/>
</dbReference>
<dbReference type="GO" id="GO:0008650">
    <property type="term" value="F:rRNA (uridine-2'-O-)-methyltransferase activity"/>
    <property type="evidence" value="ECO:0007669"/>
    <property type="project" value="TreeGrafter"/>
</dbReference>
<keyword evidence="6 8" id="KW-0949">S-adenosyl-L-methionine</keyword>
<evidence type="ECO:0000256" key="2">
    <source>
        <dbReference type="ARBA" id="ARBA00022517"/>
    </source>
</evidence>
<dbReference type="GO" id="GO:0030687">
    <property type="term" value="C:preribosome, large subunit precursor"/>
    <property type="evidence" value="ECO:0007669"/>
    <property type="project" value="TreeGrafter"/>
</dbReference>